<sequence>VGEYLNDKRHGKGTRTYGDGSKFVGEYKNGTRWAGTEFNEDGQVTAIYLAGVRTE</sequence>
<dbReference type="EMBL" id="UINC01024539">
    <property type="protein sequence ID" value="SVA98352.1"/>
    <property type="molecule type" value="Genomic_DNA"/>
</dbReference>
<evidence type="ECO:0000256" key="1">
    <source>
        <dbReference type="ARBA" id="ARBA00022737"/>
    </source>
</evidence>
<accession>A0A382ABA0</accession>
<gene>
    <name evidence="2" type="ORF">METZ01_LOCUS151206</name>
</gene>
<proteinExistence type="predicted"/>
<evidence type="ECO:0000313" key="2">
    <source>
        <dbReference type="EMBL" id="SVA98352.1"/>
    </source>
</evidence>
<evidence type="ECO:0008006" key="3">
    <source>
        <dbReference type="Google" id="ProtNLM"/>
    </source>
</evidence>
<dbReference type="Gene3D" id="2.20.110.10">
    <property type="entry name" value="Histone H3 K4-specific methyltransferase SET7/9 N-terminal domain"/>
    <property type="match status" value="1"/>
</dbReference>
<feature type="non-terminal residue" evidence="2">
    <location>
        <position position="1"/>
    </location>
</feature>
<dbReference type="Pfam" id="PF02493">
    <property type="entry name" value="MORN"/>
    <property type="match status" value="1"/>
</dbReference>
<keyword evidence="1" id="KW-0677">Repeat</keyword>
<name>A0A382ABA0_9ZZZZ</name>
<protein>
    <recommendedName>
        <fullName evidence="3">MORN repeat-containing protein</fullName>
    </recommendedName>
</protein>
<reference evidence="2" key="1">
    <citation type="submission" date="2018-05" db="EMBL/GenBank/DDBJ databases">
        <authorList>
            <person name="Lanie J.A."/>
            <person name="Ng W.-L."/>
            <person name="Kazmierczak K.M."/>
            <person name="Andrzejewski T.M."/>
            <person name="Davidsen T.M."/>
            <person name="Wayne K.J."/>
            <person name="Tettelin H."/>
            <person name="Glass J.I."/>
            <person name="Rusch D."/>
            <person name="Podicherti R."/>
            <person name="Tsui H.-C.T."/>
            <person name="Winkler M.E."/>
        </authorList>
    </citation>
    <scope>NUCLEOTIDE SEQUENCE</scope>
</reference>
<dbReference type="AlphaFoldDB" id="A0A382ABA0"/>
<dbReference type="SUPFAM" id="SSF82185">
    <property type="entry name" value="Histone H3 K4-specific methyltransferase SET7/9 N-terminal domain"/>
    <property type="match status" value="1"/>
</dbReference>
<dbReference type="InterPro" id="IPR003409">
    <property type="entry name" value="MORN"/>
</dbReference>
<organism evidence="2">
    <name type="scientific">marine metagenome</name>
    <dbReference type="NCBI Taxonomy" id="408172"/>
    <lineage>
        <taxon>unclassified sequences</taxon>
        <taxon>metagenomes</taxon>
        <taxon>ecological metagenomes</taxon>
    </lineage>
</organism>